<evidence type="ECO:0000313" key="2">
    <source>
        <dbReference type="Proteomes" id="UP000637628"/>
    </source>
</evidence>
<sequence>MSWDIPVSEDFIRKVRGGVRRRRLIRRVTAAAAVLIAAGAVTTVHDRSQQPPPVVAPAIGEVLDGYRITWLPDGTVRTGPDSAFHEEGAKPVFQLRSRRFDRGTGRSLWISVMRPGSNATTAQVRAWAVTDAKPVNTFPAPAGNAELLAHAGTETTTYLAVITTPDGVVITVEATGWFTAAEVESVARGIDG</sequence>
<dbReference type="Proteomes" id="UP000637628">
    <property type="component" value="Unassembled WGS sequence"/>
</dbReference>
<dbReference type="EMBL" id="BOML01000037">
    <property type="protein sequence ID" value="GIE03345.1"/>
    <property type="molecule type" value="Genomic_DNA"/>
</dbReference>
<gene>
    <name evidence="1" type="ORF">Adu01nite_46950</name>
</gene>
<reference evidence="1 2" key="1">
    <citation type="submission" date="2021-01" db="EMBL/GenBank/DDBJ databases">
        <title>Whole genome shotgun sequence of Actinoplanes durhamensis NBRC 14914.</title>
        <authorList>
            <person name="Komaki H."/>
            <person name="Tamura T."/>
        </authorList>
    </citation>
    <scope>NUCLEOTIDE SEQUENCE [LARGE SCALE GENOMIC DNA]</scope>
    <source>
        <strain evidence="1 2">NBRC 14914</strain>
    </source>
</reference>
<comment type="caution">
    <text evidence="1">The sequence shown here is derived from an EMBL/GenBank/DDBJ whole genome shotgun (WGS) entry which is preliminary data.</text>
</comment>
<evidence type="ECO:0000313" key="1">
    <source>
        <dbReference type="EMBL" id="GIE03345.1"/>
    </source>
</evidence>
<protein>
    <recommendedName>
        <fullName evidence="3">DUF4245 domain-containing protein</fullName>
    </recommendedName>
</protein>
<accession>A0ABQ3Z0I9</accession>
<proteinExistence type="predicted"/>
<organism evidence="1 2">
    <name type="scientific">Paractinoplanes durhamensis</name>
    <dbReference type="NCBI Taxonomy" id="113563"/>
    <lineage>
        <taxon>Bacteria</taxon>
        <taxon>Bacillati</taxon>
        <taxon>Actinomycetota</taxon>
        <taxon>Actinomycetes</taxon>
        <taxon>Micromonosporales</taxon>
        <taxon>Micromonosporaceae</taxon>
        <taxon>Paractinoplanes</taxon>
    </lineage>
</organism>
<dbReference type="RefSeq" id="WP_203729164.1">
    <property type="nucleotide sequence ID" value="NZ_BAAATX010000030.1"/>
</dbReference>
<keyword evidence="2" id="KW-1185">Reference proteome</keyword>
<name>A0ABQ3Z0I9_9ACTN</name>
<evidence type="ECO:0008006" key="3">
    <source>
        <dbReference type="Google" id="ProtNLM"/>
    </source>
</evidence>